<dbReference type="Pfam" id="PF04402">
    <property type="entry name" value="SIMPL"/>
    <property type="match status" value="1"/>
</dbReference>
<evidence type="ECO:0000256" key="1">
    <source>
        <dbReference type="SAM" id="SignalP"/>
    </source>
</evidence>
<protein>
    <submittedName>
        <fullName evidence="2">Secreted protein</fullName>
    </submittedName>
</protein>
<keyword evidence="1" id="KW-0732">Signal</keyword>
<gene>
    <name evidence="2" type="ORF">J2T55_001474</name>
</gene>
<dbReference type="Gene3D" id="3.30.70.2970">
    <property type="entry name" value="Protein of unknown function (DUF541), domain 2"/>
    <property type="match status" value="1"/>
</dbReference>
<dbReference type="EMBL" id="JANUCT010000008">
    <property type="protein sequence ID" value="MCS3903453.1"/>
    <property type="molecule type" value="Genomic_DNA"/>
</dbReference>
<comment type="caution">
    <text evidence="2">The sequence shown here is derived from an EMBL/GenBank/DDBJ whole genome shotgun (WGS) entry which is preliminary data.</text>
</comment>
<reference evidence="2" key="1">
    <citation type="submission" date="2022-08" db="EMBL/GenBank/DDBJ databases">
        <title>Genomic Encyclopedia of Type Strains, Phase III (KMG-III): the genomes of soil and plant-associated and newly described type strains.</title>
        <authorList>
            <person name="Whitman W."/>
        </authorList>
    </citation>
    <scope>NUCLEOTIDE SEQUENCE</scope>
    <source>
        <strain evidence="2">HMT 1</strain>
    </source>
</reference>
<dbReference type="Proteomes" id="UP001204445">
    <property type="component" value="Unassembled WGS sequence"/>
</dbReference>
<dbReference type="RefSeq" id="WP_259055230.1">
    <property type="nucleotide sequence ID" value="NZ_JANUCT010000008.1"/>
</dbReference>
<dbReference type="InterPro" id="IPR007497">
    <property type="entry name" value="SIMPL/DUF541"/>
</dbReference>
<feature type="signal peptide" evidence="1">
    <location>
        <begin position="1"/>
        <end position="19"/>
    </location>
</feature>
<organism evidence="2 3">
    <name type="scientific">Methylohalomonas lacus</name>
    <dbReference type="NCBI Taxonomy" id="398773"/>
    <lineage>
        <taxon>Bacteria</taxon>
        <taxon>Pseudomonadati</taxon>
        <taxon>Pseudomonadota</taxon>
        <taxon>Gammaproteobacteria</taxon>
        <taxon>Methylohalomonadales</taxon>
        <taxon>Methylohalomonadaceae</taxon>
        <taxon>Methylohalomonas</taxon>
    </lineage>
</organism>
<name>A0AAE3HLJ8_9GAMM</name>
<dbReference type="PANTHER" id="PTHR34387:SF1">
    <property type="entry name" value="PERIPLASMIC IMMUNOGENIC PROTEIN"/>
    <property type="match status" value="1"/>
</dbReference>
<dbReference type="InterPro" id="IPR052022">
    <property type="entry name" value="26kDa_periplasmic_antigen"/>
</dbReference>
<dbReference type="AlphaFoldDB" id="A0AAE3HLJ8"/>
<sequence>MLRILTITTLLLMAPLAQAGDDNETLFNKVSLQAEAQREVPNDEMSVLLVAEHQGSEPSVLAERVNADMDWALKQARQADAIKTETRGYSTQPIYDDGVVRGWRVRQQLQLKSEDFAGLTELLGELQERLQVAQMGFSPTPETQQKHQDELITEAMERFKERVAIIRKSMEDRDYRIIDLNVNTSGFGQQPFAAMADMSMARAERSAPAVEGGTSQVTVTVSGSVQFY</sequence>
<evidence type="ECO:0000313" key="3">
    <source>
        <dbReference type="Proteomes" id="UP001204445"/>
    </source>
</evidence>
<dbReference type="GO" id="GO:0006974">
    <property type="term" value="P:DNA damage response"/>
    <property type="evidence" value="ECO:0007669"/>
    <property type="project" value="TreeGrafter"/>
</dbReference>
<proteinExistence type="predicted"/>
<dbReference type="PANTHER" id="PTHR34387">
    <property type="entry name" value="SLR1258 PROTEIN"/>
    <property type="match status" value="1"/>
</dbReference>
<accession>A0AAE3HLJ8</accession>
<evidence type="ECO:0000313" key="2">
    <source>
        <dbReference type="EMBL" id="MCS3903453.1"/>
    </source>
</evidence>
<dbReference type="Gene3D" id="3.30.110.170">
    <property type="entry name" value="Protein of unknown function (DUF541), domain 1"/>
    <property type="match status" value="1"/>
</dbReference>
<keyword evidence="3" id="KW-1185">Reference proteome</keyword>
<feature type="chain" id="PRO_5041898226" evidence="1">
    <location>
        <begin position="20"/>
        <end position="228"/>
    </location>
</feature>